<keyword evidence="2" id="KW-0808">Transferase</keyword>
<feature type="region of interest" description="Disordered" evidence="5">
    <location>
        <begin position="187"/>
        <end position="224"/>
    </location>
</feature>
<dbReference type="Gene3D" id="3.40.50.150">
    <property type="entry name" value="Vaccinia Virus protein VP39"/>
    <property type="match status" value="1"/>
</dbReference>
<evidence type="ECO:0000256" key="3">
    <source>
        <dbReference type="ARBA" id="ARBA00022747"/>
    </source>
</evidence>
<dbReference type="GO" id="GO:0009307">
    <property type="term" value="P:DNA restriction-modification system"/>
    <property type="evidence" value="ECO:0007669"/>
    <property type="project" value="UniProtKB-KW"/>
</dbReference>
<sequence length="340" mass="37343">MTAYYNEIDPYAAQWLRNLIKAGHIAPGYVDERSIEDVKPEDLTEFKQCHFFAGIGVWSLALRNAGWPDDKPVWTGSCPCQPFSAAGNQLGTADERHLAPIWLNLIRERKPTNLFGEQVAAAIGKHWLDDLFNELENQSYACGAAVLPACSVGAPHIRQRLWFGAQRVANSDSELLNGSGNIWSQWGDESSDSSSISGVANGNHHRQQPSKGGSGSSESFTTGDNAWWSSEAGRMVNTNNQRLQGVRANNNEVGRKEQDVRSTGLCDRTRATSVATPVNGFWRNADWLLCRDGKWRPVESGTFPLADGIANRVGRLRAYGNAINAEAAKAFIESYMEAVS</sequence>
<keyword evidence="1 6" id="KW-0489">Methyltransferase</keyword>
<dbReference type="AlphaFoldDB" id="A0A0T9V278"/>
<name>A0A0T9V278_YERAE</name>
<dbReference type="InterPro" id="IPR001525">
    <property type="entry name" value="C5_MeTfrase"/>
</dbReference>
<evidence type="ECO:0000256" key="2">
    <source>
        <dbReference type="ARBA" id="ARBA00022679"/>
    </source>
</evidence>
<dbReference type="EMBL" id="CQEM01000036">
    <property type="protein sequence ID" value="CNL93600.1"/>
    <property type="molecule type" value="Genomic_DNA"/>
</dbReference>
<protein>
    <submittedName>
        <fullName evidence="6">C-5 cytosine-specific DNA methylase</fullName>
    </submittedName>
</protein>
<proteinExistence type="predicted"/>
<gene>
    <name evidence="6" type="ORF">ERS008460_04143</name>
</gene>
<dbReference type="Pfam" id="PF00145">
    <property type="entry name" value="DNA_methylase"/>
    <property type="match status" value="1"/>
</dbReference>
<dbReference type="Proteomes" id="UP000040088">
    <property type="component" value="Unassembled WGS sequence"/>
</dbReference>
<evidence type="ECO:0000256" key="5">
    <source>
        <dbReference type="SAM" id="MobiDB-lite"/>
    </source>
</evidence>
<reference evidence="7" key="1">
    <citation type="submission" date="2015-03" db="EMBL/GenBank/DDBJ databases">
        <authorList>
            <consortium name="Pathogen Informatics"/>
        </authorList>
    </citation>
    <scope>NUCLEOTIDE SEQUENCE [LARGE SCALE GENOMIC DNA]</scope>
    <source>
        <strain evidence="7">IP27925</strain>
    </source>
</reference>
<dbReference type="RefSeq" id="WP_050127320.1">
    <property type="nucleotide sequence ID" value="NZ_CQEM01000036.1"/>
</dbReference>
<comment type="catalytic activity">
    <reaction evidence="4">
        <text>a 2'-deoxycytidine in DNA + S-adenosyl-L-methionine = a 5-methyl-2'-deoxycytidine in DNA + S-adenosyl-L-homocysteine + H(+)</text>
        <dbReference type="Rhea" id="RHEA:13681"/>
        <dbReference type="Rhea" id="RHEA-COMP:11369"/>
        <dbReference type="Rhea" id="RHEA-COMP:11370"/>
        <dbReference type="ChEBI" id="CHEBI:15378"/>
        <dbReference type="ChEBI" id="CHEBI:57856"/>
        <dbReference type="ChEBI" id="CHEBI:59789"/>
        <dbReference type="ChEBI" id="CHEBI:85452"/>
        <dbReference type="ChEBI" id="CHEBI:85454"/>
        <dbReference type="EC" id="2.1.1.37"/>
    </reaction>
</comment>
<evidence type="ECO:0000256" key="4">
    <source>
        <dbReference type="ARBA" id="ARBA00047422"/>
    </source>
</evidence>
<keyword evidence="3" id="KW-0680">Restriction system</keyword>
<accession>A0A0T9V278</accession>
<dbReference type="InterPro" id="IPR029063">
    <property type="entry name" value="SAM-dependent_MTases_sf"/>
</dbReference>
<dbReference type="GO" id="GO:0032259">
    <property type="term" value="P:methylation"/>
    <property type="evidence" value="ECO:0007669"/>
    <property type="project" value="UniProtKB-KW"/>
</dbReference>
<evidence type="ECO:0000313" key="7">
    <source>
        <dbReference type="Proteomes" id="UP000040088"/>
    </source>
</evidence>
<evidence type="ECO:0000256" key="1">
    <source>
        <dbReference type="ARBA" id="ARBA00022603"/>
    </source>
</evidence>
<organism evidence="6 7">
    <name type="scientific">Yersinia aleksiciae</name>
    <dbReference type="NCBI Taxonomy" id="263819"/>
    <lineage>
        <taxon>Bacteria</taxon>
        <taxon>Pseudomonadati</taxon>
        <taxon>Pseudomonadota</taxon>
        <taxon>Gammaproteobacteria</taxon>
        <taxon>Enterobacterales</taxon>
        <taxon>Yersiniaceae</taxon>
        <taxon>Yersinia</taxon>
    </lineage>
</organism>
<dbReference type="SUPFAM" id="SSF53335">
    <property type="entry name" value="S-adenosyl-L-methionine-dependent methyltransferases"/>
    <property type="match status" value="1"/>
</dbReference>
<evidence type="ECO:0000313" key="6">
    <source>
        <dbReference type="EMBL" id="CNL93600.1"/>
    </source>
</evidence>
<dbReference type="GO" id="GO:0003886">
    <property type="term" value="F:DNA (cytosine-5-)-methyltransferase activity"/>
    <property type="evidence" value="ECO:0007669"/>
    <property type="project" value="UniProtKB-EC"/>
</dbReference>